<feature type="compositionally biased region" description="Basic residues" evidence="1">
    <location>
        <begin position="1"/>
        <end position="13"/>
    </location>
</feature>
<feature type="region of interest" description="Disordered" evidence="1">
    <location>
        <begin position="585"/>
        <end position="646"/>
    </location>
</feature>
<feature type="region of interest" description="Disordered" evidence="1">
    <location>
        <begin position="382"/>
        <end position="401"/>
    </location>
</feature>
<feature type="region of interest" description="Disordered" evidence="1">
    <location>
        <begin position="412"/>
        <end position="553"/>
    </location>
</feature>
<dbReference type="Proteomes" id="UP000799770">
    <property type="component" value="Unassembled WGS sequence"/>
</dbReference>
<evidence type="ECO:0000256" key="1">
    <source>
        <dbReference type="SAM" id="MobiDB-lite"/>
    </source>
</evidence>
<keyword evidence="3" id="KW-1185">Reference proteome</keyword>
<feature type="compositionally biased region" description="Basic and acidic residues" evidence="1">
    <location>
        <begin position="634"/>
        <end position="643"/>
    </location>
</feature>
<feature type="region of interest" description="Disordered" evidence="1">
    <location>
        <begin position="687"/>
        <end position="796"/>
    </location>
</feature>
<feature type="compositionally biased region" description="Polar residues" evidence="1">
    <location>
        <begin position="473"/>
        <end position="484"/>
    </location>
</feature>
<feature type="region of interest" description="Disordered" evidence="1">
    <location>
        <begin position="1"/>
        <end position="153"/>
    </location>
</feature>
<accession>A0A6A5ZRS6</accession>
<feature type="compositionally biased region" description="Basic and acidic residues" evidence="1">
    <location>
        <begin position="118"/>
        <end position="132"/>
    </location>
</feature>
<dbReference type="EMBL" id="ML977311">
    <property type="protein sequence ID" value="KAF2122189.1"/>
    <property type="molecule type" value="Genomic_DNA"/>
</dbReference>
<feature type="compositionally biased region" description="Polar residues" evidence="1">
    <location>
        <begin position="452"/>
        <end position="461"/>
    </location>
</feature>
<proteinExistence type="predicted"/>
<reference evidence="2" key="1">
    <citation type="journal article" date="2020" name="Stud. Mycol.">
        <title>101 Dothideomycetes genomes: a test case for predicting lifestyles and emergence of pathogens.</title>
        <authorList>
            <person name="Haridas S."/>
            <person name="Albert R."/>
            <person name="Binder M."/>
            <person name="Bloem J."/>
            <person name="Labutti K."/>
            <person name="Salamov A."/>
            <person name="Andreopoulos B."/>
            <person name="Baker S."/>
            <person name="Barry K."/>
            <person name="Bills G."/>
            <person name="Bluhm B."/>
            <person name="Cannon C."/>
            <person name="Castanera R."/>
            <person name="Culley D."/>
            <person name="Daum C."/>
            <person name="Ezra D."/>
            <person name="Gonzalez J."/>
            <person name="Henrissat B."/>
            <person name="Kuo A."/>
            <person name="Liang C."/>
            <person name="Lipzen A."/>
            <person name="Lutzoni F."/>
            <person name="Magnuson J."/>
            <person name="Mondo S."/>
            <person name="Nolan M."/>
            <person name="Ohm R."/>
            <person name="Pangilinan J."/>
            <person name="Park H.-J."/>
            <person name="Ramirez L."/>
            <person name="Alfaro M."/>
            <person name="Sun H."/>
            <person name="Tritt A."/>
            <person name="Yoshinaga Y."/>
            <person name="Zwiers L.-H."/>
            <person name="Turgeon B."/>
            <person name="Goodwin S."/>
            <person name="Spatafora J."/>
            <person name="Crous P."/>
            <person name="Grigoriev I."/>
        </authorList>
    </citation>
    <scope>NUCLEOTIDE SEQUENCE</scope>
    <source>
        <strain evidence="2">CBS 627.86</strain>
    </source>
</reference>
<evidence type="ECO:0000313" key="2">
    <source>
        <dbReference type="EMBL" id="KAF2122189.1"/>
    </source>
</evidence>
<protein>
    <submittedName>
        <fullName evidence="2">Uncharacterized protein</fullName>
    </submittedName>
</protein>
<feature type="compositionally biased region" description="Gly residues" evidence="1">
    <location>
        <begin position="781"/>
        <end position="796"/>
    </location>
</feature>
<dbReference type="AlphaFoldDB" id="A0A6A5ZRS6"/>
<feature type="compositionally biased region" description="Low complexity" evidence="1">
    <location>
        <begin position="412"/>
        <end position="434"/>
    </location>
</feature>
<organism evidence="2 3">
    <name type="scientific">Lophiotrema nucula</name>
    <dbReference type="NCBI Taxonomy" id="690887"/>
    <lineage>
        <taxon>Eukaryota</taxon>
        <taxon>Fungi</taxon>
        <taxon>Dikarya</taxon>
        <taxon>Ascomycota</taxon>
        <taxon>Pezizomycotina</taxon>
        <taxon>Dothideomycetes</taxon>
        <taxon>Pleosporomycetidae</taxon>
        <taxon>Pleosporales</taxon>
        <taxon>Lophiotremataceae</taxon>
        <taxon>Lophiotrema</taxon>
    </lineage>
</organism>
<sequence length="796" mass="87129">MNLRKKEQRKVPRRFQDDEWPASPVAKSNSTPGASPDERKGGSQVGHRGNDSRLAPAHVIAKSSPTITVPLRANLILQQNGGPPGTTIPPPTTPSPRQNAGPLRSVSPLQDMANIKRVRPDDKSKGPREPRPRGRPPKSRHTQHEPNPGEELRHSFDQSLNIRSGSVTPPQDFRAAKVAAFPSLPEPPTPKSPSDPCGLDALALLEDRHSKDAVRRAKSYETVDNMYSSKAFPDDLPKEQKRWYLSLKMRPDMAVSQNKISFSSLYYSLRQTIMDRIREQVPLNTFTDSQYHFYRLLRINGPAELSIIYEGNAQGWPDDIDVPHHLAELKRLHPGMILDPDLPPPLDLIKAVHFLMQHRLPGSLLGEWQFQLPNPAEIPAAVPAHESPHNATMTKRSAPGNRIPTLEAVRAANAAHAANAKKAAKAGNPANTANVSKENPFKISEPLPGLNPRTNQNQSAPKTAAPTLPSLRDQLQTAASTTQPKTEDASQPLPSHQPFPLRGGGVGVNKNEGPAQSKRPALADATARRPAHAPAPPMWSPLTPTLPPNAPQAKSDITKNMNAFQAQNQINTAQTQTIPPFARPPMQHAHSPTPPLSDQPHHQFPNPTSTPHFSSPFGPPMYGRTTTSPHSHPPTREDLEAARFGRITPNVQTREQLEAMNPYRHAVRNRVPLYDPTRDARLHAVHDPRHQPSHQHQHQLQHQVPQSGGPSQHQSRYDEAQAQAQGQGQARRRDGDVDTDTEMSIDPALVRSSGPGNGDGNGMVMLNSVRDVERYTMKRGAAGGGGGGGGGQRSEE</sequence>
<gene>
    <name evidence="2" type="ORF">BDV96DRAFT_640252</name>
</gene>
<evidence type="ECO:0000313" key="3">
    <source>
        <dbReference type="Proteomes" id="UP000799770"/>
    </source>
</evidence>
<dbReference type="OrthoDB" id="3801597at2759"/>
<feature type="compositionally biased region" description="Pro residues" evidence="1">
    <location>
        <begin position="533"/>
        <end position="550"/>
    </location>
</feature>
<feature type="compositionally biased region" description="Low complexity" evidence="1">
    <location>
        <begin position="720"/>
        <end position="729"/>
    </location>
</feature>
<name>A0A6A5ZRS6_9PLEO</name>